<accession>A0A1Q9LTT4</accession>
<organism evidence="1 2">
    <name type="scientific">Actinokineospora bangkokensis</name>
    <dbReference type="NCBI Taxonomy" id="1193682"/>
    <lineage>
        <taxon>Bacteria</taxon>
        <taxon>Bacillati</taxon>
        <taxon>Actinomycetota</taxon>
        <taxon>Actinomycetes</taxon>
        <taxon>Pseudonocardiales</taxon>
        <taxon>Pseudonocardiaceae</taxon>
        <taxon>Actinokineospora</taxon>
    </lineage>
</organism>
<comment type="caution">
    <text evidence="1">The sequence shown here is derived from an EMBL/GenBank/DDBJ whole genome shotgun (WGS) entry which is preliminary data.</text>
</comment>
<evidence type="ECO:0000313" key="1">
    <source>
        <dbReference type="EMBL" id="OLR95446.1"/>
    </source>
</evidence>
<sequence>MVARYGLAVLATTRALPEAGRRRSRPITAEVAPAYGRTFGENVFRREITHQRLIHVRGAARITHLVTVVEAGDPAVFAKGPTSRALDIAVGSRLSPEGIRQFHQWMVTGRTSTSRTNSLSVVAKLPGEENARLVARALDSDTPVRRLCLASDISRLTRTPWTDALRFAEDVSAFPEPRKLAARLTKEAVNPRDSESRWCASYMLTQLVPVLGR</sequence>
<gene>
    <name evidence="1" type="ORF">BJP25_06805</name>
</gene>
<dbReference type="STRING" id="1193682.BJP25_06805"/>
<name>A0A1Q9LTT4_9PSEU</name>
<dbReference type="Proteomes" id="UP000186040">
    <property type="component" value="Unassembled WGS sequence"/>
</dbReference>
<proteinExistence type="predicted"/>
<reference evidence="1 2" key="1">
    <citation type="submission" date="2016-10" db="EMBL/GenBank/DDBJ databases">
        <title>The Draft Genome Sequence of Actinokineospora bangkokensis 44EHWT reveals the biosynthetic pathway of antifungal compounds Thailandins with unusual extender unit butylmalonyl-CoA.</title>
        <authorList>
            <person name="Greule A."/>
            <person name="Intra B."/>
            <person name="Flemming S."/>
            <person name="Rommel M.G."/>
            <person name="Panbangred W."/>
            <person name="Bechthold A."/>
        </authorList>
    </citation>
    <scope>NUCLEOTIDE SEQUENCE [LARGE SCALE GENOMIC DNA]</scope>
    <source>
        <strain evidence="1 2">44EHW</strain>
    </source>
</reference>
<protein>
    <submittedName>
        <fullName evidence="1">Uncharacterized protein</fullName>
    </submittedName>
</protein>
<dbReference type="EMBL" id="MKQR01000002">
    <property type="protein sequence ID" value="OLR95446.1"/>
    <property type="molecule type" value="Genomic_DNA"/>
</dbReference>
<keyword evidence="2" id="KW-1185">Reference proteome</keyword>
<evidence type="ECO:0000313" key="2">
    <source>
        <dbReference type="Proteomes" id="UP000186040"/>
    </source>
</evidence>
<dbReference type="AlphaFoldDB" id="A0A1Q9LTT4"/>